<feature type="signal peptide" evidence="1">
    <location>
        <begin position="1"/>
        <end position="21"/>
    </location>
</feature>
<dbReference type="AlphaFoldDB" id="A0A7G6WYY4"/>
<name>A0A7G6WYY4_9ACTN</name>
<dbReference type="RefSeq" id="WP_185448477.1">
    <property type="nucleotide sequence ID" value="NZ_CP043661.1"/>
</dbReference>
<organism evidence="2 3">
    <name type="scientific">Kribbella qitaiheensis</name>
    <dbReference type="NCBI Taxonomy" id="1544730"/>
    <lineage>
        <taxon>Bacteria</taxon>
        <taxon>Bacillati</taxon>
        <taxon>Actinomycetota</taxon>
        <taxon>Actinomycetes</taxon>
        <taxon>Propionibacteriales</taxon>
        <taxon>Kribbellaceae</taxon>
        <taxon>Kribbella</taxon>
    </lineage>
</organism>
<proteinExistence type="predicted"/>
<evidence type="ECO:0000256" key="1">
    <source>
        <dbReference type="SAM" id="SignalP"/>
    </source>
</evidence>
<keyword evidence="1" id="KW-0732">Signal</keyword>
<evidence type="ECO:0000313" key="3">
    <source>
        <dbReference type="Proteomes" id="UP000515563"/>
    </source>
</evidence>
<accession>A0A7G6WYY4</accession>
<sequence>MYLLTATTLTATLLTTPTAVATDWITECQFGTYRDRASNALSSGKLETGLCSYSTKAVSQVNIRYAKARGATVTLRFAWEFVNKRGTVLTGTRHDLGKFRQSAGETRYYAWKYPFPGTPRPAAPLTCGRGVMVAYDDQGGTVAGRFETGVICW</sequence>
<feature type="chain" id="PRO_5028895770" evidence="1">
    <location>
        <begin position="22"/>
        <end position="153"/>
    </location>
</feature>
<reference evidence="2 3" key="2">
    <citation type="journal article" date="2020" name="Microbiol. Resour. Announc.">
        <title>Antarctic desert soil bacteria exhibit high novel natural product potential, evaluated through long-read genome sequencing and comparative genomics.</title>
        <authorList>
            <person name="Benaud N."/>
            <person name="Edwards R.J."/>
            <person name="Amos T.G."/>
            <person name="D'Agostino P.M."/>
            <person name="Gutierrez-Chavez C."/>
            <person name="Montgomery K."/>
            <person name="Nicetic I."/>
            <person name="Ferrari B.C."/>
        </authorList>
    </citation>
    <scope>NUCLEOTIDE SEQUENCE [LARGE SCALE GENOMIC DNA]</scope>
    <source>
        <strain evidence="2 3">SPB151</strain>
    </source>
</reference>
<dbReference type="Proteomes" id="UP000515563">
    <property type="component" value="Chromosome"/>
</dbReference>
<gene>
    <name evidence="2" type="ORF">F1D05_16355</name>
</gene>
<reference evidence="3" key="1">
    <citation type="submission" date="2019-09" db="EMBL/GenBank/DDBJ databases">
        <title>Antimicrobial potential of Antarctic Bacteria.</title>
        <authorList>
            <person name="Benaud N."/>
            <person name="Edwards R.J."/>
            <person name="Ferrari B.C."/>
        </authorList>
    </citation>
    <scope>NUCLEOTIDE SEQUENCE [LARGE SCALE GENOMIC DNA]</scope>
    <source>
        <strain evidence="3">SPB151</strain>
    </source>
</reference>
<dbReference type="EMBL" id="CP043661">
    <property type="protein sequence ID" value="QNE19199.1"/>
    <property type="molecule type" value="Genomic_DNA"/>
</dbReference>
<protein>
    <submittedName>
        <fullName evidence="2">Uncharacterized protein</fullName>
    </submittedName>
</protein>
<keyword evidence="3" id="KW-1185">Reference proteome</keyword>
<evidence type="ECO:0000313" key="2">
    <source>
        <dbReference type="EMBL" id="QNE19199.1"/>
    </source>
</evidence>
<dbReference type="KEGG" id="kqi:F1D05_16355"/>